<sequence>MINDKNDVPVNEKFGRRIKRRPITHHTITNGSPPIPPEIPSMSPERRNSYLSIAERRKYYNKTHEHNKKPKITEVELENQETTNREVVTSSVFDTLQTNEIPVSKKPTEKKDVSNRVLSNQGNNPKILLNFQNTVKPKKFQNTRQSVIQSQFEFGQKLNLKKSSDHQRNFDNVGERLRRNREKNKNESIVETTTTIITTDVSGNENYTTESIKLLNVNKTVSETTLGLQVQNNTNNHLSDYKNETNFEEFERYKESVNDTKNSNTTIDNQVSENNNKEKYLRIPIFNLSPLPLNFDNNSSDKRKIEKVEQDEDKQLASTIKNVYNQEILRLNSTRKSIKVPLGVLKSFNRNYLNNATKVTGSINQRTINISMSSDSTGNNNNNNNYESLNSKASDTIQSMGNPINVTIKSKTDDDDDTIAKITQISTQSVKTTEPTNENPTIKPFINESHDFSTVTAVAKHDNIVYFKKATGYTSTTTTTTITPPASPPPPPTTALNTSTTNEQNPPKYPMTIELNENNKRFLNEVFNVLKTTETTKLEKSTTDR</sequence>
<dbReference type="HOGENOM" id="CLU_499969_0_0_1"/>
<dbReference type="Proteomes" id="UP000009046">
    <property type="component" value="Unassembled WGS sequence"/>
</dbReference>
<evidence type="ECO:0000313" key="4">
    <source>
        <dbReference type="Proteomes" id="UP000009046"/>
    </source>
</evidence>
<dbReference type="AlphaFoldDB" id="E0VBB9"/>
<dbReference type="EMBL" id="AAZO01000669">
    <property type="status" value="NOT_ANNOTATED_CDS"/>
    <property type="molecule type" value="Genomic_DNA"/>
</dbReference>
<gene>
    <name evidence="3" type="primary">8239068</name>
    <name evidence="2" type="ORF">Phum_PHUM056940</name>
</gene>
<proteinExistence type="predicted"/>
<feature type="region of interest" description="Disordered" evidence="1">
    <location>
        <begin position="22"/>
        <end position="45"/>
    </location>
</feature>
<dbReference type="InParanoid" id="E0VBB9"/>
<evidence type="ECO:0000313" key="2">
    <source>
        <dbReference type="EMBL" id="EEB10675.1"/>
    </source>
</evidence>
<evidence type="ECO:0000313" key="3">
    <source>
        <dbReference type="EnsemblMetazoa" id="PHUM056940-PA"/>
    </source>
</evidence>
<accession>E0VBB9</accession>
<keyword evidence="4" id="KW-1185">Reference proteome</keyword>
<name>E0VBB9_PEDHC</name>
<feature type="region of interest" description="Disordered" evidence="1">
    <location>
        <begin position="477"/>
        <end position="506"/>
    </location>
</feature>
<dbReference type="EMBL" id="DS235024">
    <property type="protein sequence ID" value="EEB10675.1"/>
    <property type="molecule type" value="Genomic_DNA"/>
</dbReference>
<dbReference type="CTD" id="8239068"/>
<reference evidence="3" key="3">
    <citation type="submission" date="2020-05" db="UniProtKB">
        <authorList>
            <consortium name="EnsemblMetazoa"/>
        </authorList>
    </citation>
    <scope>IDENTIFICATION</scope>
    <source>
        <strain evidence="3">USDA</strain>
    </source>
</reference>
<reference evidence="2" key="1">
    <citation type="submission" date="2007-04" db="EMBL/GenBank/DDBJ databases">
        <title>Annotation of Pediculus humanus corporis strain USDA.</title>
        <authorList>
            <person name="Kirkness E."/>
            <person name="Hannick L."/>
            <person name="Hass B."/>
            <person name="Bruggner R."/>
            <person name="Lawson D."/>
            <person name="Bidwell S."/>
            <person name="Joardar V."/>
            <person name="Caler E."/>
            <person name="Walenz B."/>
            <person name="Inman J."/>
            <person name="Schobel S."/>
            <person name="Galinsky K."/>
            <person name="Amedeo P."/>
            <person name="Strausberg R."/>
        </authorList>
    </citation>
    <scope>NUCLEOTIDE SEQUENCE</scope>
    <source>
        <strain evidence="2">USDA</strain>
    </source>
</reference>
<reference evidence="2" key="2">
    <citation type="submission" date="2007-04" db="EMBL/GenBank/DDBJ databases">
        <title>The genome of the human body louse.</title>
        <authorList>
            <consortium name="The Human Body Louse Genome Consortium"/>
            <person name="Kirkness E."/>
            <person name="Walenz B."/>
            <person name="Hass B."/>
            <person name="Bruggner R."/>
            <person name="Strausberg R."/>
        </authorList>
    </citation>
    <scope>NUCLEOTIDE SEQUENCE</scope>
    <source>
        <strain evidence="2">USDA</strain>
    </source>
</reference>
<dbReference type="KEGG" id="phu:Phum_PHUM056940"/>
<dbReference type="GeneID" id="8239068"/>
<dbReference type="VEuPathDB" id="VectorBase:PHUM056940"/>
<evidence type="ECO:0000256" key="1">
    <source>
        <dbReference type="SAM" id="MobiDB-lite"/>
    </source>
</evidence>
<dbReference type="RefSeq" id="XP_002423413.1">
    <property type="nucleotide sequence ID" value="XM_002423368.1"/>
</dbReference>
<protein>
    <submittedName>
        <fullName evidence="2 3">Uncharacterized protein</fullName>
    </submittedName>
</protein>
<dbReference type="EnsemblMetazoa" id="PHUM056940-RA">
    <property type="protein sequence ID" value="PHUM056940-PA"/>
    <property type="gene ID" value="PHUM056940"/>
</dbReference>
<organism>
    <name type="scientific">Pediculus humanus subsp. corporis</name>
    <name type="common">Body louse</name>
    <dbReference type="NCBI Taxonomy" id="121224"/>
    <lineage>
        <taxon>Eukaryota</taxon>
        <taxon>Metazoa</taxon>
        <taxon>Ecdysozoa</taxon>
        <taxon>Arthropoda</taxon>
        <taxon>Hexapoda</taxon>
        <taxon>Insecta</taxon>
        <taxon>Pterygota</taxon>
        <taxon>Neoptera</taxon>
        <taxon>Paraneoptera</taxon>
        <taxon>Psocodea</taxon>
        <taxon>Troctomorpha</taxon>
        <taxon>Phthiraptera</taxon>
        <taxon>Anoplura</taxon>
        <taxon>Pediculidae</taxon>
        <taxon>Pediculus</taxon>
    </lineage>
</organism>